<keyword evidence="1" id="KW-0489">Methyltransferase</keyword>
<dbReference type="EMBL" id="VLLF01000001">
    <property type="protein sequence ID" value="TWI93040.1"/>
    <property type="molecule type" value="Genomic_DNA"/>
</dbReference>
<accession>A0A562TJQ5</accession>
<dbReference type="Gene3D" id="3.40.50.150">
    <property type="entry name" value="Vaccinia Virus protein VP39"/>
    <property type="match status" value="1"/>
</dbReference>
<keyword evidence="1" id="KW-0808">Transferase</keyword>
<sequence>MQTRENTAYSGLTELLNVEASMRGYNAFIVNHFVRELSGCRKVADFGAGIGTLAEIFADKTGRLPSCVEIDETNKAILGQRGFPVYDTIDAMPDGLDGFFSSNVLEHIEDDVSVLKQMHAKLAPGGKVALYLPAFQVLYSGLDESVGHYRRYGRKEICSKLKQAGFQVNKVRFVDCIGFFASLLVRFWGYNPQDGLGSQASLNFYDKFVFPVSREIDALGLRMLFGKNILVIAEKPA</sequence>
<evidence type="ECO:0000313" key="1">
    <source>
        <dbReference type="EMBL" id="TWI93040.1"/>
    </source>
</evidence>
<keyword evidence="2" id="KW-1185">Reference proteome</keyword>
<proteinExistence type="predicted"/>
<dbReference type="AlphaFoldDB" id="A0A562TJQ5"/>
<dbReference type="Proteomes" id="UP000320593">
    <property type="component" value="Unassembled WGS sequence"/>
</dbReference>
<dbReference type="InterPro" id="IPR029063">
    <property type="entry name" value="SAM-dependent_MTases_sf"/>
</dbReference>
<organism evidence="1 2">
    <name type="scientific">Roseibium hamelinense</name>
    <dbReference type="NCBI Taxonomy" id="150831"/>
    <lineage>
        <taxon>Bacteria</taxon>
        <taxon>Pseudomonadati</taxon>
        <taxon>Pseudomonadota</taxon>
        <taxon>Alphaproteobacteria</taxon>
        <taxon>Hyphomicrobiales</taxon>
        <taxon>Stappiaceae</taxon>
        <taxon>Roseibium</taxon>
    </lineage>
</organism>
<comment type="caution">
    <text evidence="1">The sequence shown here is derived from an EMBL/GenBank/DDBJ whole genome shotgun (WGS) entry which is preliminary data.</text>
</comment>
<reference evidence="1 2" key="1">
    <citation type="submission" date="2019-07" db="EMBL/GenBank/DDBJ databases">
        <title>Genomic Encyclopedia of Archaeal and Bacterial Type Strains, Phase II (KMG-II): from individual species to whole genera.</title>
        <authorList>
            <person name="Goeker M."/>
        </authorList>
    </citation>
    <scope>NUCLEOTIDE SEQUENCE [LARGE SCALE GENOMIC DNA]</scope>
    <source>
        <strain evidence="1 2">ATCC BAA-252</strain>
    </source>
</reference>
<dbReference type="SUPFAM" id="SSF53335">
    <property type="entry name" value="S-adenosyl-L-methionine-dependent methyltransferases"/>
    <property type="match status" value="1"/>
</dbReference>
<dbReference type="GO" id="GO:0032259">
    <property type="term" value="P:methylation"/>
    <property type="evidence" value="ECO:0007669"/>
    <property type="project" value="UniProtKB-KW"/>
</dbReference>
<protein>
    <submittedName>
        <fullName evidence="1">Methyltransferase family protein</fullName>
    </submittedName>
</protein>
<dbReference type="OrthoDB" id="9777638at2"/>
<dbReference type="Pfam" id="PF13489">
    <property type="entry name" value="Methyltransf_23"/>
    <property type="match status" value="1"/>
</dbReference>
<dbReference type="RefSeq" id="WP_145340546.1">
    <property type="nucleotide sequence ID" value="NZ_SMLY01000087.1"/>
</dbReference>
<gene>
    <name evidence="1" type="ORF">JM93_00593</name>
</gene>
<evidence type="ECO:0000313" key="2">
    <source>
        <dbReference type="Proteomes" id="UP000320593"/>
    </source>
</evidence>
<dbReference type="GO" id="GO:0008168">
    <property type="term" value="F:methyltransferase activity"/>
    <property type="evidence" value="ECO:0007669"/>
    <property type="project" value="UniProtKB-KW"/>
</dbReference>
<name>A0A562TJQ5_9HYPH</name>